<proteinExistence type="predicted"/>
<dbReference type="PANTHER" id="PTHR44591:SF3">
    <property type="entry name" value="RESPONSE REGULATORY DOMAIN-CONTAINING PROTEIN"/>
    <property type="match status" value="1"/>
</dbReference>
<sequence length="265" mass="29103">MAAVNVADLSILLVEPSATQLKLIQRSLADAGVNHVEGLSSGQEALDVMERFPPDLVVSAMYLPDMTATELVHAMRQHDTLQAVPFMLISSETHFNALDPIRQAGVVAILPKPFGQEELRRALRSTMEFIDPQELELSQVDLDDLRVLVVDDSSTARGHIKRVLSNLGMSRISTAQNGREAADMFANSSFDLIVTDLNMPEMDGLQLVQYVRQRLGDAAVPILMVTSEQDATRLASVEQSGVSAICDKPFEPQNIKEILARVLQQ</sequence>
<evidence type="ECO:0000256" key="1">
    <source>
        <dbReference type="ARBA" id="ARBA00022553"/>
    </source>
</evidence>
<evidence type="ECO:0000313" key="4">
    <source>
        <dbReference type="EMBL" id="BBL71521.1"/>
    </source>
</evidence>
<dbReference type="InterPro" id="IPR050595">
    <property type="entry name" value="Bact_response_regulator"/>
</dbReference>
<feature type="domain" description="Response regulatory" evidence="3">
    <location>
        <begin position="146"/>
        <end position="263"/>
    </location>
</feature>
<protein>
    <submittedName>
        <fullName evidence="4">Response regulator</fullName>
    </submittedName>
</protein>
<dbReference type="GO" id="GO:0000160">
    <property type="term" value="P:phosphorelay signal transduction system"/>
    <property type="evidence" value="ECO:0007669"/>
    <property type="project" value="InterPro"/>
</dbReference>
<dbReference type="RefSeq" id="WP_054773751.1">
    <property type="nucleotide sequence ID" value="NZ_AP019782.1"/>
</dbReference>
<accession>A0A8D5AKV5</accession>
<dbReference type="InterPro" id="IPR011006">
    <property type="entry name" value="CheY-like_superfamily"/>
</dbReference>
<dbReference type="SUPFAM" id="SSF52172">
    <property type="entry name" value="CheY-like"/>
    <property type="match status" value="2"/>
</dbReference>
<dbReference type="AlphaFoldDB" id="A0A8D5AKV5"/>
<dbReference type="CDD" id="cd00156">
    <property type="entry name" value="REC"/>
    <property type="match status" value="1"/>
</dbReference>
<keyword evidence="5" id="KW-1185">Reference proteome</keyword>
<dbReference type="Proteomes" id="UP000824988">
    <property type="component" value="Chromosome"/>
</dbReference>
<evidence type="ECO:0000259" key="3">
    <source>
        <dbReference type="PROSITE" id="PS50110"/>
    </source>
</evidence>
<dbReference type="SMART" id="SM00448">
    <property type="entry name" value="REC"/>
    <property type="match status" value="2"/>
</dbReference>
<feature type="domain" description="Response regulatory" evidence="3">
    <location>
        <begin position="10"/>
        <end position="127"/>
    </location>
</feature>
<keyword evidence="1 2" id="KW-0597">Phosphoprotein</keyword>
<evidence type="ECO:0000256" key="2">
    <source>
        <dbReference type="PROSITE-ProRule" id="PRU00169"/>
    </source>
</evidence>
<gene>
    <name evidence="4" type="ORF">MoryE10_21270</name>
</gene>
<comment type="caution">
    <text evidence="2">Lacks conserved residue(s) required for the propagation of feature annotation.</text>
</comment>
<dbReference type="EMBL" id="AP019782">
    <property type="protein sequence ID" value="BBL71521.1"/>
    <property type="molecule type" value="Genomic_DNA"/>
</dbReference>
<dbReference type="Pfam" id="PF00072">
    <property type="entry name" value="Response_reg"/>
    <property type="match status" value="2"/>
</dbReference>
<organism evidence="4 5">
    <name type="scientific">Methylogaea oryzae</name>
    <dbReference type="NCBI Taxonomy" id="1295382"/>
    <lineage>
        <taxon>Bacteria</taxon>
        <taxon>Pseudomonadati</taxon>
        <taxon>Pseudomonadota</taxon>
        <taxon>Gammaproteobacteria</taxon>
        <taxon>Methylococcales</taxon>
        <taxon>Methylococcaceae</taxon>
        <taxon>Methylogaea</taxon>
    </lineage>
</organism>
<dbReference type="InterPro" id="IPR001789">
    <property type="entry name" value="Sig_transdc_resp-reg_receiver"/>
</dbReference>
<name>A0A8D5AKV5_9GAMM</name>
<feature type="modified residue" description="4-aspartylphosphate" evidence="2">
    <location>
        <position position="196"/>
    </location>
</feature>
<evidence type="ECO:0000313" key="5">
    <source>
        <dbReference type="Proteomes" id="UP000824988"/>
    </source>
</evidence>
<dbReference type="PROSITE" id="PS50110">
    <property type="entry name" value="RESPONSE_REGULATORY"/>
    <property type="match status" value="2"/>
</dbReference>
<reference evidence="4" key="1">
    <citation type="submission" date="2019-06" db="EMBL/GenBank/DDBJ databases">
        <title>Complete genome sequence of Methylogaea oryzae strain JCM16910.</title>
        <authorList>
            <person name="Asakawa S."/>
        </authorList>
    </citation>
    <scope>NUCLEOTIDE SEQUENCE</scope>
    <source>
        <strain evidence="4">E10</strain>
    </source>
</reference>
<dbReference type="Gene3D" id="3.40.50.2300">
    <property type="match status" value="2"/>
</dbReference>
<dbReference type="KEGG" id="moz:MoryE10_21270"/>
<dbReference type="PANTHER" id="PTHR44591">
    <property type="entry name" value="STRESS RESPONSE REGULATOR PROTEIN 1"/>
    <property type="match status" value="1"/>
</dbReference>